<dbReference type="AlphaFoldDB" id="A0A4Y2VLF5"/>
<protein>
    <submittedName>
        <fullName evidence="1">Uncharacterized protein</fullName>
    </submittedName>
</protein>
<sequence>MVNKASNLLKAFTTSRCRQLAPFKLRMLRDLEVPAFGIASVYRANFFNLKPAGVASPKLYFSNICHFPSPCVDKKFEPTVTQNAMTIRRFFIVDYSDSKILR</sequence>
<comment type="caution">
    <text evidence="1">The sequence shown here is derived from an EMBL/GenBank/DDBJ whole genome shotgun (WGS) entry which is preliminary data.</text>
</comment>
<dbReference type="EMBL" id="BGPR01048234">
    <property type="protein sequence ID" value="GBO25258.1"/>
    <property type="molecule type" value="Genomic_DNA"/>
</dbReference>
<evidence type="ECO:0000313" key="1">
    <source>
        <dbReference type="EMBL" id="GBO25258.1"/>
    </source>
</evidence>
<reference evidence="1 2" key="1">
    <citation type="journal article" date="2019" name="Sci. Rep.">
        <title>Orb-weaving spider Araneus ventricosus genome elucidates the spidroin gene catalogue.</title>
        <authorList>
            <person name="Kono N."/>
            <person name="Nakamura H."/>
            <person name="Ohtoshi R."/>
            <person name="Moran D.A.P."/>
            <person name="Shinohara A."/>
            <person name="Yoshida Y."/>
            <person name="Fujiwara M."/>
            <person name="Mori M."/>
            <person name="Tomita M."/>
            <person name="Arakawa K."/>
        </authorList>
    </citation>
    <scope>NUCLEOTIDE SEQUENCE [LARGE SCALE GENOMIC DNA]</scope>
</reference>
<organism evidence="1 2">
    <name type="scientific">Araneus ventricosus</name>
    <name type="common">Orbweaver spider</name>
    <name type="synonym">Epeira ventricosa</name>
    <dbReference type="NCBI Taxonomy" id="182803"/>
    <lineage>
        <taxon>Eukaryota</taxon>
        <taxon>Metazoa</taxon>
        <taxon>Ecdysozoa</taxon>
        <taxon>Arthropoda</taxon>
        <taxon>Chelicerata</taxon>
        <taxon>Arachnida</taxon>
        <taxon>Araneae</taxon>
        <taxon>Araneomorphae</taxon>
        <taxon>Entelegynae</taxon>
        <taxon>Araneoidea</taxon>
        <taxon>Araneidae</taxon>
        <taxon>Araneus</taxon>
    </lineage>
</organism>
<name>A0A4Y2VLF5_ARAVE</name>
<accession>A0A4Y2VLF5</accession>
<keyword evidence="2" id="KW-1185">Reference proteome</keyword>
<proteinExistence type="predicted"/>
<evidence type="ECO:0000313" key="2">
    <source>
        <dbReference type="Proteomes" id="UP000499080"/>
    </source>
</evidence>
<gene>
    <name evidence="1" type="ORF">AVEN_88788_1</name>
</gene>
<dbReference type="Proteomes" id="UP000499080">
    <property type="component" value="Unassembled WGS sequence"/>
</dbReference>